<organism evidence="1 2">
    <name type="scientific">Plutella xylostella</name>
    <name type="common">Diamondback moth</name>
    <name type="synonym">Plutella maculipennis</name>
    <dbReference type="NCBI Taxonomy" id="51655"/>
    <lineage>
        <taxon>Eukaryota</taxon>
        <taxon>Metazoa</taxon>
        <taxon>Ecdysozoa</taxon>
        <taxon>Arthropoda</taxon>
        <taxon>Hexapoda</taxon>
        <taxon>Insecta</taxon>
        <taxon>Pterygota</taxon>
        <taxon>Neoptera</taxon>
        <taxon>Endopterygota</taxon>
        <taxon>Lepidoptera</taxon>
        <taxon>Glossata</taxon>
        <taxon>Ditrysia</taxon>
        <taxon>Yponomeutoidea</taxon>
        <taxon>Plutellidae</taxon>
        <taxon>Plutella</taxon>
    </lineage>
</organism>
<dbReference type="AlphaFoldDB" id="A0A8S4FTD7"/>
<protein>
    <submittedName>
        <fullName evidence="1">(diamondback moth) hypothetical protein</fullName>
    </submittedName>
</protein>
<dbReference type="Proteomes" id="UP000653454">
    <property type="component" value="Unassembled WGS sequence"/>
</dbReference>
<name>A0A8S4FTD7_PLUXY</name>
<proteinExistence type="predicted"/>
<evidence type="ECO:0000313" key="2">
    <source>
        <dbReference type="Proteomes" id="UP000653454"/>
    </source>
</evidence>
<reference evidence="1" key="1">
    <citation type="submission" date="2020-11" db="EMBL/GenBank/DDBJ databases">
        <authorList>
            <person name="Whiteford S."/>
        </authorList>
    </citation>
    <scope>NUCLEOTIDE SEQUENCE</scope>
</reference>
<dbReference type="Gene3D" id="3.10.129.10">
    <property type="entry name" value="Hotdog Thioesterase"/>
    <property type="match status" value="1"/>
</dbReference>
<dbReference type="EMBL" id="CAJHNJ030000040">
    <property type="protein sequence ID" value="CAG9130215.1"/>
    <property type="molecule type" value="Genomic_DNA"/>
</dbReference>
<dbReference type="CDD" id="cd03443">
    <property type="entry name" value="PaaI_thioesterase"/>
    <property type="match status" value="1"/>
</dbReference>
<keyword evidence="2" id="KW-1185">Reference proteome</keyword>
<dbReference type="InterPro" id="IPR029069">
    <property type="entry name" value="HotDog_dom_sf"/>
</dbReference>
<gene>
    <name evidence="1" type="ORF">PLXY2_LOCUS9800</name>
</gene>
<dbReference type="SUPFAM" id="SSF54637">
    <property type="entry name" value="Thioesterase/thiol ester dehydrase-isomerase"/>
    <property type="match status" value="1"/>
</dbReference>
<accession>A0A8S4FTD7</accession>
<comment type="caution">
    <text evidence="1">The sequence shown here is derived from an EMBL/GenBank/DDBJ whole genome shotgun (WGS) entry which is preliminary data.</text>
</comment>
<sequence length="95" mass="10468">MASSSRGLRLIKAIEIYTKSRPNQWDTSTVFNKVKILSANEGQLRASFTVDSSMCNPLDTLHGGYVSTVVDVLSMFGQMSHAQGRIAWTTNMNVV</sequence>
<evidence type="ECO:0000313" key="1">
    <source>
        <dbReference type="EMBL" id="CAG9130215.1"/>
    </source>
</evidence>